<dbReference type="InterPro" id="IPR048213">
    <property type="entry name" value="EDSA_1-like"/>
</dbReference>
<dbReference type="Proteomes" id="UP000230390">
    <property type="component" value="Unassembled WGS sequence"/>
</dbReference>
<feature type="chain" id="PRO_5013829509" description="PEP-CTERM protein-sorting domain-containing protein" evidence="1">
    <location>
        <begin position="24"/>
        <end position="299"/>
    </location>
</feature>
<dbReference type="InterPro" id="IPR013424">
    <property type="entry name" value="Ice-binding_C"/>
</dbReference>
<evidence type="ECO:0000256" key="1">
    <source>
        <dbReference type="SAM" id="SignalP"/>
    </source>
</evidence>
<feature type="signal peptide" evidence="1">
    <location>
        <begin position="1"/>
        <end position="23"/>
    </location>
</feature>
<dbReference type="NCBIfam" id="NF041538">
    <property type="entry name" value="PEP_EDSA_1"/>
    <property type="match status" value="1"/>
</dbReference>
<sequence length="299" mass="29679">MLNALVGAAIALTAIATAAPARAEAFAQSILVIDNLRLTRANGTPFRGVDFAAFSGGSAGYAGSGLNGQFANLLQAGSGDVPQQVVGALPPRPENSFLPFAHPAGASYGAADQFMTGELITTAAGAAGATLSSRADAALGAAGAATGNAGMASATTFLFELGADELMTISFDAFAFSAASVDGAQSQQNSASAQLAWTISVLDVTNGAVVFTFQPEELNAMSHVGRATGLAGTSSYDPGWMAFSATVGALSGGTAYHLSISQSAAASVLGAQPMPEPGTLSAIGAGLLAMAALGRRRRR</sequence>
<dbReference type="NCBIfam" id="TIGR02595">
    <property type="entry name" value="PEP_CTERM"/>
    <property type="match status" value="1"/>
</dbReference>
<organism evidence="2 3">
    <name type="scientific">Massilia eurypsychrophila</name>
    <dbReference type="NCBI Taxonomy" id="1485217"/>
    <lineage>
        <taxon>Bacteria</taxon>
        <taxon>Pseudomonadati</taxon>
        <taxon>Pseudomonadota</taxon>
        <taxon>Betaproteobacteria</taxon>
        <taxon>Burkholderiales</taxon>
        <taxon>Oxalobacteraceae</taxon>
        <taxon>Telluria group</taxon>
        <taxon>Massilia</taxon>
    </lineage>
</organism>
<reference evidence="2 3" key="1">
    <citation type="submission" date="2017-10" db="EMBL/GenBank/DDBJ databases">
        <title>Massilia psychrophilum sp. nov., a novel purple-pigmented bacterium isolated from Tianshan glacier, Xinjiang Municipality, China.</title>
        <authorList>
            <person name="Wang H."/>
        </authorList>
    </citation>
    <scope>NUCLEOTIDE SEQUENCE [LARGE SCALE GENOMIC DNA]</scope>
    <source>
        <strain evidence="2 3">JCM 30074</strain>
    </source>
</reference>
<comment type="caution">
    <text evidence="2">The sequence shown here is derived from an EMBL/GenBank/DDBJ whole genome shotgun (WGS) entry which is preliminary data.</text>
</comment>
<protein>
    <recommendedName>
        <fullName evidence="4">PEP-CTERM protein-sorting domain-containing protein</fullName>
    </recommendedName>
</protein>
<proteinExistence type="predicted"/>
<dbReference type="AlphaFoldDB" id="A0A2G8TGE2"/>
<keyword evidence="1" id="KW-0732">Signal</keyword>
<name>A0A2G8TGE2_9BURK</name>
<gene>
    <name evidence="2" type="ORF">CR105_11505</name>
</gene>
<evidence type="ECO:0000313" key="3">
    <source>
        <dbReference type="Proteomes" id="UP000230390"/>
    </source>
</evidence>
<keyword evidence="3" id="KW-1185">Reference proteome</keyword>
<evidence type="ECO:0000313" key="2">
    <source>
        <dbReference type="EMBL" id="PIL45083.1"/>
    </source>
</evidence>
<accession>A0A2G8TGE2</accession>
<evidence type="ECO:0008006" key="4">
    <source>
        <dbReference type="Google" id="ProtNLM"/>
    </source>
</evidence>
<dbReference type="EMBL" id="PDOC01000005">
    <property type="protein sequence ID" value="PIL45083.1"/>
    <property type="molecule type" value="Genomic_DNA"/>
</dbReference>